<evidence type="ECO:0000256" key="1">
    <source>
        <dbReference type="SAM" id="Phobius"/>
    </source>
</evidence>
<evidence type="ECO:0000313" key="2">
    <source>
        <dbReference type="EMBL" id="KAK2024137.1"/>
    </source>
</evidence>
<comment type="caution">
    <text evidence="2">The sequence shown here is derived from an EMBL/GenBank/DDBJ whole genome shotgun (WGS) entry which is preliminary data.</text>
</comment>
<dbReference type="Proteomes" id="UP001232148">
    <property type="component" value="Unassembled WGS sequence"/>
</dbReference>
<feature type="transmembrane region" description="Helical" evidence="1">
    <location>
        <begin position="62"/>
        <end position="80"/>
    </location>
</feature>
<evidence type="ECO:0000313" key="3">
    <source>
        <dbReference type="Proteomes" id="UP001232148"/>
    </source>
</evidence>
<sequence>MASLLYALPRVILALEYFIGGIPRLGPWPFKSLHGRIYRKTQTTAPHLSPIYPFTGSRNIKLHMLYVGSLMITEGILLFLPQTRGTAVTLFLGCFLTGSGYWSQMRAGMPYWLPVTNFVLAWVVYFVENRARGINKLAR</sequence>
<name>A0AAD9H9A9_9PEZI</name>
<keyword evidence="1" id="KW-0472">Membrane</keyword>
<feature type="transmembrane region" description="Helical" evidence="1">
    <location>
        <begin position="87"/>
        <end position="103"/>
    </location>
</feature>
<gene>
    <name evidence="2" type="ORF">LX32DRAFT_114255</name>
</gene>
<organism evidence="2 3">
    <name type="scientific">Colletotrichum zoysiae</name>
    <dbReference type="NCBI Taxonomy" id="1216348"/>
    <lineage>
        <taxon>Eukaryota</taxon>
        <taxon>Fungi</taxon>
        <taxon>Dikarya</taxon>
        <taxon>Ascomycota</taxon>
        <taxon>Pezizomycotina</taxon>
        <taxon>Sordariomycetes</taxon>
        <taxon>Hypocreomycetidae</taxon>
        <taxon>Glomerellales</taxon>
        <taxon>Glomerellaceae</taxon>
        <taxon>Colletotrichum</taxon>
        <taxon>Colletotrichum graminicola species complex</taxon>
    </lineage>
</organism>
<protein>
    <submittedName>
        <fullName evidence="2">Uncharacterized protein</fullName>
    </submittedName>
</protein>
<accession>A0AAD9H9A9</accession>
<dbReference type="AlphaFoldDB" id="A0AAD9H9A9"/>
<keyword evidence="3" id="KW-1185">Reference proteome</keyword>
<proteinExistence type="predicted"/>
<dbReference type="EMBL" id="MU842974">
    <property type="protein sequence ID" value="KAK2024137.1"/>
    <property type="molecule type" value="Genomic_DNA"/>
</dbReference>
<keyword evidence="1" id="KW-0812">Transmembrane</keyword>
<reference evidence="2" key="1">
    <citation type="submission" date="2021-06" db="EMBL/GenBank/DDBJ databases">
        <title>Comparative genomics, transcriptomics and evolutionary studies reveal genomic signatures of adaptation to plant cell wall in hemibiotrophic fungi.</title>
        <authorList>
            <consortium name="DOE Joint Genome Institute"/>
            <person name="Baroncelli R."/>
            <person name="Diaz J.F."/>
            <person name="Benocci T."/>
            <person name="Peng M."/>
            <person name="Battaglia E."/>
            <person name="Haridas S."/>
            <person name="Andreopoulos W."/>
            <person name="Labutti K."/>
            <person name="Pangilinan J."/>
            <person name="Floch G.L."/>
            <person name="Makela M.R."/>
            <person name="Henrissat B."/>
            <person name="Grigoriev I.V."/>
            <person name="Crouch J.A."/>
            <person name="De Vries R.P."/>
            <person name="Sukno S.A."/>
            <person name="Thon M.R."/>
        </authorList>
    </citation>
    <scope>NUCLEOTIDE SEQUENCE</scope>
    <source>
        <strain evidence="2">MAFF235873</strain>
    </source>
</reference>
<feature type="transmembrane region" description="Helical" evidence="1">
    <location>
        <begin position="109"/>
        <end position="127"/>
    </location>
</feature>
<keyword evidence="1" id="KW-1133">Transmembrane helix</keyword>